<keyword evidence="3" id="KW-1185">Reference proteome</keyword>
<dbReference type="AlphaFoldDB" id="A0A084QYU9"/>
<dbReference type="OrthoDB" id="5242853at2759"/>
<name>A0A084QYU9_STAC4</name>
<sequence>MEVLGAVAASLQLGGLAIKGSLEALELLNDLKELPERFAKLLRHLDREVTSINGLLRTDSAIYNHLTNDQYIQLSSPATEARKAIDELRALLQPLVDIKQTGGKTFYTARLKTLARSFKSLAMEKDVEVKISSIERLNMSLLRQLQFCGFETQSLVRNGILEIQKNQDVNRDLQKYYLPSISNGLVQTNENLANIGAKIESSAASFAHVSRIVTANQTEAITRFQATSERIEDFLRSRAIESRNQTIEDRAILLDDIRKLLEAACAEGIRRDSHLATTPASSPFELDTHKRIARYTASHYVLHSTGQPACLEGSTHLLKPVKLFAANKALPNGWNGQDLLTQALVNAYCAHGDIINGWTSEAALNMAATTRGKREFFPVNGAFGPNEQKPKCSIFDSEPNQGISDYL</sequence>
<evidence type="ECO:0000256" key="1">
    <source>
        <dbReference type="SAM" id="MobiDB-lite"/>
    </source>
</evidence>
<evidence type="ECO:0000313" key="3">
    <source>
        <dbReference type="Proteomes" id="UP000028524"/>
    </source>
</evidence>
<evidence type="ECO:0000313" key="2">
    <source>
        <dbReference type="EMBL" id="KFA69134.1"/>
    </source>
</evidence>
<dbReference type="InParanoid" id="A0A084QYU9"/>
<dbReference type="EMBL" id="KL659601">
    <property type="protein sequence ID" value="KFA69134.1"/>
    <property type="molecule type" value="Genomic_DNA"/>
</dbReference>
<dbReference type="Proteomes" id="UP000028524">
    <property type="component" value="Unassembled WGS sequence"/>
</dbReference>
<dbReference type="STRING" id="1283841.A0A084QYU9"/>
<proteinExistence type="predicted"/>
<feature type="region of interest" description="Disordered" evidence="1">
    <location>
        <begin position="388"/>
        <end position="407"/>
    </location>
</feature>
<feature type="compositionally biased region" description="Polar residues" evidence="1">
    <location>
        <begin position="398"/>
        <end position="407"/>
    </location>
</feature>
<reference evidence="2 3" key="1">
    <citation type="journal article" date="2014" name="BMC Genomics">
        <title>Comparative genome sequencing reveals chemotype-specific gene clusters in the toxigenic black mold Stachybotrys.</title>
        <authorList>
            <person name="Semeiks J."/>
            <person name="Borek D."/>
            <person name="Otwinowski Z."/>
            <person name="Grishin N.V."/>
        </authorList>
    </citation>
    <scope>NUCLEOTIDE SEQUENCE [LARGE SCALE GENOMIC DNA]</scope>
    <source>
        <strain evidence="2 3">IBT 40285</strain>
    </source>
</reference>
<evidence type="ECO:0008006" key="4">
    <source>
        <dbReference type="Google" id="ProtNLM"/>
    </source>
</evidence>
<dbReference type="HOGENOM" id="CLU_676490_0_0_1"/>
<gene>
    <name evidence="2" type="ORF">S40285_09825</name>
</gene>
<organism evidence="2 3">
    <name type="scientific">Stachybotrys chlorohalonatus (strain IBT 40285)</name>
    <dbReference type="NCBI Taxonomy" id="1283841"/>
    <lineage>
        <taxon>Eukaryota</taxon>
        <taxon>Fungi</taxon>
        <taxon>Dikarya</taxon>
        <taxon>Ascomycota</taxon>
        <taxon>Pezizomycotina</taxon>
        <taxon>Sordariomycetes</taxon>
        <taxon>Hypocreomycetidae</taxon>
        <taxon>Hypocreales</taxon>
        <taxon>Stachybotryaceae</taxon>
        <taxon>Stachybotrys</taxon>
    </lineage>
</organism>
<protein>
    <recommendedName>
        <fullName evidence="4">Fungal N-terminal domain-containing protein</fullName>
    </recommendedName>
</protein>
<accession>A0A084QYU9</accession>